<dbReference type="EMBL" id="SJPQ01000001">
    <property type="protein sequence ID" value="TWT90707.1"/>
    <property type="molecule type" value="Genomic_DNA"/>
</dbReference>
<dbReference type="OrthoDB" id="288013at2"/>
<evidence type="ECO:0008006" key="5">
    <source>
        <dbReference type="Google" id="ProtNLM"/>
    </source>
</evidence>
<evidence type="ECO:0000256" key="1">
    <source>
        <dbReference type="SAM" id="MobiDB-lite"/>
    </source>
</evidence>
<evidence type="ECO:0000313" key="3">
    <source>
        <dbReference type="EMBL" id="TWT90707.1"/>
    </source>
</evidence>
<evidence type="ECO:0000256" key="2">
    <source>
        <dbReference type="SAM" id="SignalP"/>
    </source>
</evidence>
<evidence type="ECO:0000313" key="4">
    <source>
        <dbReference type="Proteomes" id="UP000315440"/>
    </source>
</evidence>
<feature type="region of interest" description="Disordered" evidence="1">
    <location>
        <begin position="319"/>
        <end position="349"/>
    </location>
</feature>
<name>A0A5C5ZUN5_9BACT</name>
<organism evidence="3 4">
    <name type="scientific">Pseudobythopirellula maris</name>
    <dbReference type="NCBI Taxonomy" id="2527991"/>
    <lineage>
        <taxon>Bacteria</taxon>
        <taxon>Pseudomonadati</taxon>
        <taxon>Planctomycetota</taxon>
        <taxon>Planctomycetia</taxon>
        <taxon>Pirellulales</taxon>
        <taxon>Lacipirellulaceae</taxon>
        <taxon>Pseudobythopirellula</taxon>
    </lineage>
</organism>
<dbReference type="Gene3D" id="2.30.30.40">
    <property type="entry name" value="SH3 Domains"/>
    <property type="match status" value="1"/>
</dbReference>
<dbReference type="AlphaFoldDB" id="A0A5C5ZUN5"/>
<keyword evidence="4" id="KW-1185">Reference proteome</keyword>
<proteinExistence type="predicted"/>
<protein>
    <recommendedName>
        <fullName evidence="5">SLA1 homology domain-containing protein</fullName>
    </recommendedName>
</protein>
<keyword evidence="2" id="KW-0732">Signal</keyword>
<sequence length="435" mass="45583" precursor="true">MNSRFAFCGIATMIAANFASAGSYEAPATPYKAIVAAPTVAVLSGPGESHYVSSQLTVGDRVEVYRHEANGYVAVRPPESCVSWVRRSDLESAGPGVARVKRSDTPVRVAGAQGEGDAVHIRLEAGELVALATGGAATPPDGWVAIAPPAGEFRWVWLGDLEPLGVNGDEGQLATEPEDAWRSVESSALTHTEAAGETAQLADPEGGAAAEADAIVLVSDAQPRYGAAEIDQTAARKPQADQEPIDASFSQQVDALEVALSTIVAERPNLWRFEPLEAEAASLLTSAPTEADRQTVRAIAGRIDRFAAIAGRYRQMRDGGVAPATRPDPAATAAGSASPPTTLASTAETIGSNASGYDAVGRLRPVVSQRADAPKFALVDDRGKVVTFLTPSPDMNLQPMLGKRIGVRGAKGFLTEYQQPHLTANRINAIDTKLR</sequence>
<accession>A0A5C5ZUN5</accession>
<feature type="compositionally biased region" description="Low complexity" evidence="1">
    <location>
        <begin position="322"/>
        <end position="349"/>
    </location>
</feature>
<feature type="chain" id="PRO_5023111134" description="SLA1 homology domain-containing protein" evidence="2">
    <location>
        <begin position="22"/>
        <end position="435"/>
    </location>
</feature>
<dbReference type="RefSeq" id="WP_146397823.1">
    <property type="nucleotide sequence ID" value="NZ_SJPQ01000001.1"/>
</dbReference>
<dbReference type="Proteomes" id="UP000315440">
    <property type="component" value="Unassembled WGS sequence"/>
</dbReference>
<gene>
    <name evidence="3" type="ORF">Mal64_11020</name>
</gene>
<comment type="caution">
    <text evidence="3">The sequence shown here is derived from an EMBL/GenBank/DDBJ whole genome shotgun (WGS) entry which is preliminary data.</text>
</comment>
<reference evidence="3 4" key="1">
    <citation type="submission" date="2019-02" db="EMBL/GenBank/DDBJ databases">
        <title>Deep-cultivation of Planctomycetes and their phenomic and genomic characterization uncovers novel biology.</title>
        <authorList>
            <person name="Wiegand S."/>
            <person name="Jogler M."/>
            <person name="Boedeker C."/>
            <person name="Pinto D."/>
            <person name="Vollmers J."/>
            <person name="Rivas-Marin E."/>
            <person name="Kohn T."/>
            <person name="Peeters S.H."/>
            <person name="Heuer A."/>
            <person name="Rast P."/>
            <person name="Oberbeckmann S."/>
            <person name="Bunk B."/>
            <person name="Jeske O."/>
            <person name="Meyerdierks A."/>
            <person name="Storesund J.E."/>
            <person name="Kallscheuer N."/>
            <person name="Luecker S."/>
            <person name="Lage O.M."/>
            <person name="Pohl T."/>
            <person name="Merkel B.J."/>
            <person name="Hornburger P."/>
            <person name="Mueller R.-W."/>
            <person name="Bruemmer F."/>
            <person name="Labrenz M."/>
            <person name="Spormann A.M."/>
            <person name="Op Den Camp H."/>
            <person name="Overmann J."/>
            <person name="Amann R."/>
            <person name="Jetten M.S.M."/>
            <person name="Mascher T."/>
            <person name="Medema M.H."/>
            <person name="Devos D.P."/>
            <person name="Kaster A.-K."/>
            <person name="Ovreas L."/>
            <person name="Rohde M."/>
            <person name="Galperin M.Y."/>
            <person name="Jogler C."/>
        </authorList>
    </citation>
    <scope>NUCLEOTIDE SEQUENCE [LARGE SCALE GENOMIC DNA]</scope>
    <source>
        <strain evidence="3 4">Mal64</strain>
    </source>
</reference>
<feature type="signal peptide" evidence="2">
    <location>
        <begin position="1"/>
        <end position="21"/>
    </location>
</feature>